<keyword evidence="2" id="KW-1185">Reference proteome</keyword>
<protein>
    <submittedName>
        <fullName evidence="3">Uncharacterized protein</fullName>
    </submittedName>
</protein>
<dbReference type="Proteomes" id="UP000887577">
    <property type="component" value="Unplaced"/>
</dbReference>
<accession>A0A914XTQ0</accession>
<evidence type="ECO:0000313" key="3">
    <source>
        <dbReference type="WBParaSite" id="PSU_v2.g10347.t1"/>
    </source>
</evidence>
<dbReference type="AlphaFoldDB" id="A0A914XTQ0"/>
<organism evidence="2 3">
    <name type="scientific">Panagrolaimus superbus</name>
    <dbReference type="NCBI Taxonomy" id="310955"/>
    <lineage>
        <taxon>Eukaryota</taxon>
        <taxon>Metazoa</taxon>
        <taxon>Ecdysozoa</taxon>
        <taxon>Nematoda</taxon>
        <taxon>Chromadorea</taxon>
        <taxon>Rhabditida</taxon>
        <taxon>Tylenchina</taxon>
        <taxon>Panagrolaimomorpha</taxon>
        <taxon>Panagrolaimoidea</taxon>
        <taxon>Panagrolaimidae</taxon>
        <taxon>Panagrolaimus</taxon>
    </lineage>
</organism>
<feature type="chain" id="PRO_5037640470" evidence="1">
    <location>
        <begin position="22"/>
        <end position="206"/>
    </location>
</feature>
<dbReference type="WBParaSite" id="PSU_v2.g10347.t1">
    <property type="protein sequence ID" value="PSU_v2.g10347.t1"/>
    <property type="gene ID" value="PSU_v2.g10347"/>
</dbReference>
<keyword evidence="1" id="KW-0732">Signal</keyword>
<reference evidence="3" key="1">
    <citation type="submission" date="2022-11" db="UniProtKB">
        <authorList>
            <consortium name="WormBaseParasite"/>
        </authorList>
    </citation>
    <scope>IDENTIFICATION</scope>
</reference>
<name>A0A914XTQ0_9BILA</name>
<proteinExistence type="predicted"/>
<evidence type="ECO:0000256" key="1">
    <source>
        <dbReference type="SAM" id="SignalP"/>
    </source>
</evidence>
<evidence type="ECO:0000313" key="2">
    <source>
        <dbReference type="Proteomes" id="UP000887577"/>
    </source>
</evidence>
<sequence length="206" mass="21052">MMPTSMMSGTTIAVIVGGLSAAPTGMISTNSTGIMASGMTTMKPMTVAGMTGGSTIVAAAGGGGGGVTGMPSAAGTTMMASSGGLGADHSKACAALVCTFDPATPCINDLIGTVWKTSNMQIGNNTLSVTPDSPGNTFAYVTGPLRWSRLLLDPFELEKTVSFVFNFKLSLQTTTLAKLTVYAKRNDSLVETSLVTVSFLLFNLKL</sequence>
<feature type="signal peptide" evidence="1">
    <location>
        <begin position="1"/>
        <end position="21"/>
    </location>
</feature>